<feature type="region of interest" description="Disordered" evidence="6">
    <location>
        <begin position="622"/>
        <end position="653"/>
    </location>
</feature>
<keyword evidence="4 7" id="KW-0472">Membrane</keyword>
<dbReference type="GO" id="GO:0015513">
    <property type="term" value="F:high-affinity secondary active nitrite transmembrane transporter activity"/>
    <property type="evidence" value="ECO:0007669"/>
    <property type="project" value="TreeGrafter"/>
</dbReference>
<dbReference type="PANTHER" id="PTHR30520:SF6">
    <property type="entry name" value="FORMATE_NITRATE FAMILY TRANSPORTER (EUROFUNG)"/>
    <property type="match status" value="1"/>
</dbReference>
<evidence type="ECO:0000256" key="5">
    <source>
        <dbReference type="ARBA" id="ARBA00049660"/>
    </source>
</evidence>
<dbReference type="InterPro" id="IPR023271">
    <property type="entry name" value="Aquaporin-like"/>
</dbReference>
<evidence type="ECO:0000256" key="1">
    <source>
        <dbReference type="ARBA" id="ARBA00004141"/>
    </source>
</evidence>
<accession>A0A4T0X5H0</accession>
<comment type="subcellular location">
    <subcellularLocation>
        <location evidence="1">Membrane</location>
        <topology evidence="1">Multi-pass membrane protein</topology>
    </subcellularLocation>
</comment>
<feature type="region of interest" description="Disordered" evidence="6">
    <location>
        <begin position="297"/>
        <end position="359"/>
    </location>
</feature>
<evidence type="ECO:0000256" key="3">
    <source>
        <dbReference type="ARBA" id="ARBA00022989"/>
    </source>
</evidence>
<keyword evidence="9" id="KW-1185">Reference proteome</keyword>
<dbReference type="AlphaFoldDB" id="A0A4T0X5H0"/>
<dbReference type="EMBL" id="SELW01000170">
    <property type="protein sequence ID" value="TID30222.1"/>
    <property type="molecule type" value="Genomic_DNA"/>
</dbReference>
<comment type="caution">
    <text evidence="8">The sequence shown here is derived from an EMBL/GenBank/DDBJ whole genome shotgun (WGS) entry which is preliminary data.</text>
</comment>
<evidence type="ECO:0000256" key="7">
    <source>
        <dbReference type="SAM" id="Phobius"/>
    </source>
</evidence>
<evidence type="ECO:0000256" key="6">
    <source>
        <dbReference type="SAM" id="MobiDB-lite"/>
    </source>
</evidence>
<keyword evidence="2 7" id="KW-0812">Transmembrane</keyword>
<protein>
    <recommendedName>
        <fullName evidence="10">Formate/nitrite transporter</fullName>
    </recommendedName>
</protein>
<feature type="transmembrane region" description="Helical" evidence="7">
    <location>
        <begin position="166"/>
        <end position="186"/>
    </location>
</feature>
<feature type="compositionally biased region" description="Polar residues" evidence="6">
    <location>
        <begin position="322"/>
        <end position="345"/>
    </location>
</feature>
<gene>
    <name evidence="8" type="ORF">CANINC_001229</name>
</gene>
<feature type="transmembrane region" description="Helical" evidence="7">
    <location>
        <begin position="237"/>
        <end position="260"/>
    </location>
</feature>
<comment type="similarity">
    <text evidence="5">Belongs to the FNT transporter (TC 1.A.16) family.</text>
</comment>
<feature type="transmembrane region" description="Helical" evidence="7">
    <location>
        <begin position="32"/>
        <end position="52"/>
    </location>
</feature>
<feature type="transmembrane region" description="Helical" evidence="7">
    <location>
        <begin position="112"/>
        <end position="134"/>
    </location>
</feature>
<dbReference type="InterPro" id="IPR000292">
    <property type="entry name" value="For/NO2_transpt"/>
</dbReference>
<name>A0A4T0X5H0_9ASCO</name>
<dbReference type="PANTHER" id="PTHR30520">
    <property type="entry name" value="FORMATE TRANSPORTER-RELATED"/>
    <property type="match status" value="1"/>
</dbReference>
<organism evidence="8 9">
    <name type="scientific">Pichia inconspicua</name>
    <dbReference type="NCBI Taxonomy" id="52247"/>
    <lineage>
        <taxon>Eukaryota</taxon>
        <taxon>Fungi</taxon>
        <taxon>Dikarya</taxon>
        <taxon>Ascomycota</taxon>
        <taxon>Saccharomycotina</taxon>
        <taxon>Pichiomycetes</taxon>
        <taxon>Pichiales</taxon>
        <taxon>Pichiaceae</taxon>
        <taxon>Pichia</taxon>
    </lineage>
</organism>
<evidence type="ECO:0000256" key="2">
    <source>
        <dbReference type="ARBA" id="ARBA00022692"/>
    </source>
</evidence>
<feature type="compositionally biased region" description="Basic residues" evidence="6">
    <location>
        <begin position="506"/>
        <end position="523"/>
    </location>
</feature>
<dbReference type="Pfam" id="PF01226">
    <property type="entry name" value="Form_Nir_trans"/>
    <property type="match status" value="1"/>
</dbReference>
<dbReference type="OrthoDB" id="4829at2759"/>
<proteinExistence type="inferred from homology"/>
<evidence type="ECO:0000256" key="4">
    <source>
        <dbReference type="ARBA" id="ARBA00023136"/>
    </source>
</evidence>
<keyword evidence="3 7" id="KW-1133">Transmembrane helix</keyword>
<evidence type="ECO:0000313" key="8">
    <source>
        <dbReference type="EMBL" id="TID30222.1"/>
    </source>
</evidence>
<dbReference type="Proteomes" id="UP000307173">
    <property type="component" value="Unassembled WGS sequence"/>
</dbReference>
<evidence type="ECO:0008006" key="10">
    <source>
        <dbReference type="Google" id="ProtNLM"/>
    </source>
</evidence>
<feature type="region of interest" description="Disordered" evidence="6">
    <location>
        <begin position="375"/>
        <end position="412"/>
    </location>
</feature>
<feature type="compositionally biased region" description="Polar residues" evidence="6">
    <location>
        <begin position="622"/>
        <end position="643"/>
    </location>
</feature>
<dbReference type="Gene3D" id="1.20.1080.10">
    <property type="entry name" value="Glycerol uptake facilitator protein"/>
    <property type="match status" value="1"/>
</dbReference>
<dbReference type="STRING" id="52247.A0A4T0X5H0"/>
<feature type="region of interest" description="Disordered" evidence="6">
    <location>
        <begin position="506"/>
        <end position="527"/>
    </location>
</feature>
<feature type="transmembrane region" description="Helical" evidence="7">
    <location>
        <begin position="193"/>
        <end position="217"/>
    </location>
</feature>
<reference evidence="8 9" key="1">
    <citation type="journal article" date="2019" name="Front. Genet.">
        <title>Whole-Genome Sequencing of the Opportunistic Yeast Pathogen Candida inconspicua Uncovers Its Hybrid Origin.</title>
        <authorList>
            <person name="Mixao V."/>
            <person name="Hansen A.P."/>
            <person name="Saus E."/>
            <person name="Boekhout T."/>
            <person name="Lass-Florl C."/>
            <person name="Gabaldon T."/>
        </authorList>
    </citation>
    <scope>NUCLEOTIDE SEQUENCE [LARGE SCALE GENOMIC DNA]</scope>
    <source>
        <strain evidence="8 9">CBS 180</strain>
    </source>
</reference>
<dbReference type="GO" id="GO:0005886">
    <property type="term" value="C:plasma membrane"/>
    <property type="evidence" value="ECO:0007669"/>
    <property type="project" value="TreeGrafter"/>
</dbReference>
<dbReference type="GO" id="GO:0015707">
    <property type="term" value="P:nitrite transport"/>
    <property type="evidence" value="ECO:0007669"/>
    <property type="project" value="TreeGrafter"/>
</dbReference>
<feature type="compositionally biased region" description="Basic and acidic residues" evidence="6">
    <location>
        <begin position="310"/>
        <end position="320"/>
    </location>
</feature>
<feature type="transmembrane region" description="Helical" evidence="7">
    <location>
        <begin position="64"/>
        <end position="91"/>
    </location>
</feature>
<sequence length="697" mass="76698">MVDDTYYITPHEAALAVVATAMKKSRLPFHILFINSIIGGFLFSAGGMLYVMCEAGSQGLIPEYTIIMWLCQGAVYAIGLFYVIVCGMELFNSNILFFSTGVMRGAVTLMDLIISWFVSFWVNLASTIFVVYVICFESGIMKQDLFVVASVNIAKSKDSYTFAENLLKSIAGNFFVCLAVYLQIMVKPLHVKLILIFLPIFTFVAMGFTHCVADMFLVPAGIFNDCGYGFGHYFWKVMLPGALGNIIGGSFFGIVIPWYLHLYVIESDMKKLNLPAYEERDEQPMLNMDSRVVRVPTHISPESSTAPSIEEFKPNSDMDMSRSGSSNQSTALGSTLSRHTTSASVRSRRPIRSPKGVFPVVDMGEPLRHEKTIASAYTPTSNIDDALDDSDDNADAETYDSQAVSTDTDPDNVVSVYSGPEENDTTFAPNLYDPETDKVSAKLLRAISRTVTRRSSNDLEKGDIGKGDTHDDGGNILKSLTRTATRVEQTLESGIADTLKIPTKTKAKTKTKTKATRSRSKTNLRKDSSFSIKVPETTVIPPPAAAVAPPLTKFQSERKPLSSQTSKISNKLFRQFTFGGGGDNTGEIHRRLADARITKRAAGMSNDIAGIHVDTVDKSAVDKNSVSNSRRGSSITRKQSETPASRIVDPKLGGPYASDTWKHFTYDYDLDGELPVSFISEHSEEDENVRSNNKNNQ</sequence>
<feature type="compositionally biased region" description="Acidic residues" evidence="6">
    <location>
        <begin position="385"/>
        <end position="398"/>
    </location>
</feature>
<evidence type="ECO:0000313" key="9">
    <source>
        <dbReference type="Proteomes" id="UP000307173"/>
    </source>
</evidence>